<proteinExistence type="predicted"/>
<keyword evidence="2" id="KW-1185">Reference proteome</keyword>
<dbReference type="RefSeq" id="YP_010084858.1">
    <property type="nucleotide sequence ID" value="NC_055165.1"/>
</dbReference>
<reference evidence="1" key="1">
    <citation type="journal article" date="2017" name="Arch. Virol.">
        <title>Complete genome sequence of shrimp hemocyte iridescent virus (SHIV) isolated from white leg shrimp, Litopenaeus vannamei.</title>
        <authorList>
            <person name="Qiu L."/>
            <person name="Chen M.M."/>
            <person name="Wang R.Y."/>
            <person name="Wan X.Y."/>
            <person name="Li C."/>
            <person name="Zhang Q.L."/>
            <person name="Dong X."/>
            <person name="Yang B."/>
            <person name="Xiang J.H."/>
            <person name="Huang J."/>
        </authorList>
    </citation>
    <scope>NUCLEOTIDE SEQUENCE [LARGE SCALE GENOMIC DNA]</scope>
    <source>
        <strain evidence="1">20141215</strain>
    </source>
</reference>
<dbReference type="Proteomes" id="UP000297192">
    <property type="component" value="Segment"/>
</dbReference>
<dbReference type="KEGG" id="vg:65099878"/>
<sequence>MYDERCYSRLKKDIVKDARKLKIPLSYNGKPKTKEHLCNDIADQFDQGDKFGVEHYKTPFCMENTKYIVKRVAQDYNVDLRDSRNRMKTKKQLCRGYCNEL</sequence>
<name>A0A291B0U3_9VIRU</name>
<dbReference type="EMBL" id="MF599468">
    <property type="protein sequence ID" value="ATE87115.1"/>
    <property type="molecule type" value="Genomic_DNA"/>
</dbReference>
<gene>
    <name evidence="1" type="primary">106R</name>
</gene>
<evidence type="ECO:0000313" key="1">
    <source>
        <dbReference type="EMBL" id="ATE87115.1"/>
    </source>
</evidence>
<evidence type="ECO:0000313" key="2">
    <source>
        <dbReference type="Proteomes" id="UP000297192"/>
    </source>
</evidence>
<protein>
    <submittedName>
        <fullName evidence="1">Uncharacterized protein</fullName>
    </submittedName>
</protein>
<dbReference type="GeneID" id="65099878"/>
<organism evidence="1">
    <name type="scientific">Shrimp hemocyte iridescent virus</name>
    <dbReference type="NCBI Taxonomy" id="2039780"/>
    <lineage>
        <taxon>Viruses</taxon>
        <taxon>Varidnaviria</taxon>
        <taxon>Bamfordvirae</taxon>
        <taxon>Nucleocytoviricota</taxon>
        <taxon>Megaviricetes</taxon>
        <taxon>Pimascovirales</taxon>
        <taxon>Pimascovirales incertae sedis</taxon>
        <taxon>Iridoviridae</taxon>
        <taxon>Betairidovirinae</taxon>
        <taxon>Decapodiridovirus</taxon>
        <taxon>Decapodiridovirus litopenaeus1</taxon>
        <taxon>Decapod iridescent virus 1</taxon>
    </lineage>
</organism>
<reference evidence="1" key="2">
    <citation type="journal article" date="2017" name="Sci. Rep.">
        <title>Characterization of a new member of Iridoviridae, Shrimp hemocyte iridescent virus (SHIV), found in white leg shrimp (Litopenaeus vannamei).</title>
        <authorList>
            <person name="Qiu L."/>
            <person name="Chen M.M."/>
            <person name="Wan X.Y."/>
            <person name="Li C."/>
            <person name="Zhang Q.L."/>
            <person name="Wang R.Y."/>
            <person name="Cheng D.Y."/>
            <person name="Dong X."/>
            <person name="Yang B."/>
            <person name="Wang X.H."/>
            <person name="Xiang J.H."/>
            <person name="Huang J."/>
        </authorList>
    </citation>
    <scope>NUCLEOTIDE SEQUENCE [LARGE SCALE GENOMIC DNA]</scope>
    <source>
        <strain evidence="1">20141215</strain>
    </source>
</reference>
<accession>A0A291B0U3</accession>